<dbReference type="InterPro" id="IPR017900">
    <property type="entry name" value="4Fe4S_Fe_S_CS"/>
</dbReference>
<evidence type="ECO:0000259" key="4">
    <source>
        <dbReference type="PROSITE" id="PS51379"/>
    </source>
</evidence>
<evidence type="ECO:0000256" key="1">
    <source>
        <dbReference type="ARBA" id="ARBA00022723"/>
    </source>
</evidence>
<dbReference type="PROSITE" id="PS51379">
    <property type="entry name" value="4FE4S_FER_2"/>
    <property type="match status" value="1"/>
</dbReference>
<reference evidence="5 6" key="1">
    <citation type="submission" date="2018-03" db="EMBL/GenBank/DDBJ databases">
        <title>Genomic Encyclopedia of Archaeal and Bacterial Type Strains, Phase II (KMG-II): from individual species to whole genera.</title>
        <authorList>
            <person name="Goeker M."/>
        </authorList>
    </citation>
    <scope>NUCLEOTIDE SEQUENCE [LARGE SCALE GENOMIC DNA]</scope>
    <source>
        <strain evidence="5 6">DSM 44946</strain>
    </source>
</reference>
<comment type="caution">
    <text evidence="5">The sequence shown here is derived from an EMBL/GenBank/DDBJ whole genome shotgun (WGS) entry which is preliminary data.</text>
</comment>
<dbReference type="GO" id="GO:0051536">
    <property type="term" value="F:iron-sulfur cluster binding"/>
    <property type="evidence" value="ECO:0007669"/>
    <property type="project" value="UniProtKB-KW"/>
</dbReference>
<dbReference type="RefSeq" id="WP_106346699.1">
    <property type="nucleotide sequence ID" value="NZ_PVNE01000042.1"/>
</dbReference>
<dbReference type="PROSITE" id="PS00198">
    <property type="entry name" value="4FE4S_FER_1"/>
    <property type="match status" value="1"/>
</dbReference>
<keyword evidence="3" id="KW-0411">Iron-sulfur</keyword>
<name>A0A2T0LA68_9BACL</name>
<evidence type="ECO:0000256" key="3">
    <source>
        <dbReference type="ARBA" id="ARBA00023014"/>
    </source>
</evidence>
<evidence type="ECO:0000313" key="5">
    <source>
        <dbReference type="EMBL" id="PRX38643.1"/>
    </source>
</evidence>
<dbReference type="SUPFAM" id="SSF54862">
    <property type="entry name" value="4Fe-4S ferredoxins"/>
    <property type="match status" value="1"/>
</dbReference>
<keyword evidence="2" id="KW-0408">Iron</keyword>
<accession>A0A2T0LA68</accession>
<evidence type="ECO:0000313" key="6">
    <source>
        <dbReference type="Proteomes" id="UP000237797"/>
    </source>
</evidence>
<proteinExistence type="predicted"/>
<feature type="domain" description="4Fe-4S ferredoxin-type" evidence="4">
    <location>
        <begin position="97"/>
        <end position="126"/>
    </location>
</feature>
<dbReference type="OrthoDB" id="9779457at2"/>
<dbReference type="AlphaFoldDB" id="A0A2T0LA68"/>
<dbReference type="EMBL" id="PVNE01000042">
    <property type="protein sequence ID" value="PRX38643.1"/>
    <property type="molecule type" value="Genomic_DNA"/>
</dbReference>
<organism evidence="5 6">
    <name type="scientific">Planifilum fimeticola</name>
    <dbReference type="NCBI Taxonomy" id="201975"/>
    <lineage>
        <taxon>Bacteria</taxon>
        <taxon>Bacillati</taxon>
        <taxon>Bacillota</taxon>
        <taxon>Bacilli</taxon>
        <taxon>Bacillales</taxon>
        <taxon>Thermoactinomycetaceae</taxon>
        <taxon>Planifilum</taxon>
    </lineage>
</organism>
<dbReference type="Pfam" id="PF00037">
    <property type="entry name" value="Fer4"/>
    <property type="match status" value="1"/>
</dbReference>
<gene>
    <name evidence="5" type="ORF">CLV97_14219</name>
</gene>
<keyword evidence="6" id="KW-1185">Reference proteome</keyword>
<dbReference type="Gene3D" id="3.30.70.20">
    <property type="match status" value="1"/>
</dbReference>
<sequence>MSLDDLFSPVGHEDEDTTYRVPKKKLWPPKAITRTLSQPATLLLADGSEVEAACLKCHPAPCIEYLPHESKVDEKGVPNNKPTQVCPTNTIRYGDNNSPKIDMDICVHCQLCIIRCPVGALYWNDQNEIEYDSATPSWTKELNGTRMEAKAATVEWQETLSKTPTVWSVDPDQIVHEIALFQKKIIDPNIVSPAGLKQEHYYPLVRNFFRALGTKAAIGKTGDTQWRFDGIVLNPWVMPIEIKAPSEIRRIEPGAARQAVENAALIESRFQLAVNPPSIVVGYELPNERSAVQNSCVHVQEAFGVSVGLYTTGVLLYLILRGLEYNFHLNEDLENLFRSTLGSCDESDLKAFWAEYMKKRLEIVVLGKSAEKAGQLAQFFPQGKLPAQFTVDELVERWKGEITLLDQLSTTLFPSK</sequence>
<evidence type="ECO:0000256" key="2">
    <source>
        <dbReference type="ARBA" id="ARBA00023004"/>
    </source>
</evidence>
<protein>
    <submittedName>
        <fullName evidence="5">4Fe-4S binding protein</fullName>
    </submittedName>
</protein>
<keyword evidence="1" id="KW-0479">Metal-binding</keyword>
<dbReference type="InterPro" id="IPR017896">
    <property type="entry name" value="4Fe4S_Fe-S-bd"/>
</dbReference>
<dbReference type="Proteomes" id="UP000237797">
    <property type="component" value="Unassembled WGS sequence"/>
</dbReference>
<dbReference type="GO" id="GO:0046872">
    <property type="term" value="F:metal ion binding"/>
    <property type="evidence" value="ECO:0007669"/>
    <property type="project" value="UniProtKB-KW"/>
</dbReference>